<evidence type="ECO:0000313" key="2">
    <source>
        <dbReference type="Proteomes" id="UP000013996"/>
    </source>
</evidence>
<reference evidence="1 2" key="1">
    <citation type="submission" date="2013-04" db="EMBL/GenBank/DDBJ databases">
        <authorList>
            <person name="Harkins D.M."/>
            <person name="Durkin A.S."/>
            <person name="Brinkac L.M."/>
            <person name="Haft D.H."/>
            <person name="Selengut J.D."/>
            <person name="Sanka R."/>
            <person name="DePew J."/>
            <person name="Purushe J."/>
            <person name="Hartskeerl R.A."/>
            <person name="Ahmed A."/>
            <person name="van der Linden H."/>
            <person name="Goris M.G.A."/>
            <person name="Vinetz J.M."/>
            <person name="Sutton G.G."/>
            <person name="Nierman W.C."/>
            <person name="Fouts D.E."/>
        </authorList>
    </citation>
    <scope>NUCLEOTIDE SEQUENCE [LARGE SCALE GENOMIC DNA]</scope>
    <source>
        <strain evidence="1 2">Sao Paulo</strain>
    </source>
</reference>
<dbReference type="GO" id="GO:0042601">
    <property type="term" value="C:endospore-forming forespore"/>
    <property type="evidence" value="ECO:0007669"/>
    <property type="project" value="TreeGrafter"/>
</dbReference>
<organism evidence="1 2">
    <name type="scientific">Leptospira yanagawae serovar Saopaulo str. Sao Paulo = ATCC 700523</name>
    <dbReference type="NCBI Taxonomy" id="1249483"/>
    <lineage>
        <taxon>Bacteria</taxon>
        <taxon>Pseudomonadati</taxon>
        <taxon>Spirochaetota</taxon>
        <taxon>Spirochaetia</taxon>
        <taxon>Leptospirales</taxon>
        <taxon>Leptospiraceae</taxon>
        <taxon>Leptospira</taxon>
    </lineage>
</organism>
<dbReference type="OrthoDB" id="21362at2"/>
<name>A0A5E8HCV0_9LEPT</name>
<dbReference type="GO" id="GO:0003913">
    <property type="term" value="F:DNA photolyase activity"/>
    <property type="evidence" value="ECO:0007669"/>
    <property type="project" value="TreeGrafter"/>
</dbReference>
<accession>A0A5E8HCV0</accession>
<dbReference type="RefSeq" id="WP_015676653.1">
    <property type="nucleotide sequence ID" value="NZ_AOGX02000015.1"/>
</dbReference>
<gene>
    <name evidence="1" type="ORF">LEP1GSC202_1741</name>
</gene>
<dbReference type="GO" id="GO:0051539">
    <property type="term" value="F:4 iron, 4 sulfur cluster binding"/>
    <property type="evidence" value="ECO:0007669"/>
    <property type="project" value="TreeGrafter"/>
</dbReference>
<dbReference type="GO" id="GO:0009116">
    <property type="term" value="P:nucleoside metabolic process"/>
    <property type="evidence" value="ECO:0007669"/>
    <property type="project" value="InterPro"/>
</dbReference>
<dbReference type="AlphaFoldDB" id="A0A5E8HCV0"/>
<sequence length="288" mass="33404">MPSLFFALLSEAKPWIQKTKVTPLSHPGKFRIYQNESTFIIITGPGKIAMAIAVSEFASLLSKETRNQMKIWNLGIAGSNDPETKIGDFFWIHKVRDYASRKDYYPERILSSSYHKETNLTTFDRPISKVQTDNRFQVIDEGELKSISLVDMEASGFFEAASLYFPLENIAIGKQISDFLEGKFCKENQVEEMMESILDPLYEEWITPLPWTREDLLETKIWPEVLLQLSNFRLTETMKHDLKKSLRFFHLRNPNAPIPSPDLGFSQTIKSKSDLKQFLEDWKEKLHV</sequence>
<dbReference type="Proteomes" id="UP000013996">
    <property type="component" value="Unassembled WGS sequence"/>
</dbReference>
<comment type="caution">
    <text evidence="1">The sequence shown here is derived from an EMBL/GenBank/DDBJ whole genome shotgun (WGS) entry which is preliminary data.</text>
</comment>
<dbReference type="GO" id="GO:1904047">
    <property type="term" value="F:S-adenosyl-L-methionine binding"/>
    <property type="evidence" value="ECO:0007669"/>
    <property type="project" value="TreeGrafter"/>
</dbReference>
<dbReference type="SUPFAM" id="SSF53167">
    <property type="entry name" value="Purine and uridine phosphorylases"/>
    <property type="match status" value="1"/>
</dbReference>
<dbReference type="InterPro" id="IPR049539">
    <property type="entry name" value="SPL"/>
</dbReference>
<dbReference type="EMBL" id="AOGX02000015">
    <property type="protein sequence ID" value="EOQ89069.1"/>
    <property type="molecule type" value="Genomic_DNA"/>
</dbReference>
<dbReference type="STRING" id="1249483.LEP1GSC202_1741"/>
<dbReference type="PANTHER" id="PTHR37822:SF2">
    <property type="entry name" value="SPORE PHOTOPRODUCT LYASE"/>
    <property type="match status" value="1"/>
</dbReference>
<evidence type="ECO:0000313" key="1">
    <source>
        <dbReference type="EMBL" id="EOQ89069.1"/>
    </source>
</evidence>
<dbReference type="PANTHER" id="PTHR37822">
    <property type="entry name" value="SPORE PHOTOPRODUCT LYASE-RELATED"/>
    <property type="match status" value="1"/>
</dbReference>
<dbReference type="Gene3D" id="3.40.50.1580">
    <property type="entry name" value="Nucleoside phosphorylase domain"/>
    <property type="match status" value="1"/>
</dbReference>
<proteinExistence type="predicted"/>
<protein>
    <submittedName>
        <fullName evidence="1">Phosphorylase domain protein</fullName>
    </submittedName>
</protein>
<dbReference type="InterPro" id="IPR035994">
    <property type="entry name" value="Nucleoside_phosphorylase_sf"/>
</dbReference>